<organism evidence="3 4">
    <name type="scientific">Pieris brassicae</name>
    <name type="common">White butterfly</name>
    <name type="synonym">Large white butterfly</name>
    <dbReference type="NCBI Taxonomy" id="7116"/>
    <lineage>
        <taxon>Eukaryota</taxon>
        <taxon>Metazoa</taxon>
        <taxon>Ecdysozoa</taxon>
        <taxon>Arthropoda</taxon>
        <taxon>Hexapoda</taxon>
        <taxon>Insecta</taxon>
        <taxon>Pterygota</taxon>
        <taxon>Neoptera</taxon>
        <taxon>Endopterygota</taxon>
        <taxon>Lepidoptera</taxon>
        <taxon>Glossata</taxon>
        <taxon>Ditrysia</taxon>
        <taxon>Papilionoidea</taxon>
        <taxon>Pieridae</taxon>
        <taxon>Pierinae</taxon>
        <taxon>Pieris</taxon>
    </lineage>
</organism>
<evidence type="ECO:0000256" key="2">
    <source>
        <dbReference type="SAM" id="MobiDB-lite"/>
    </source>
</evidence>
<dbReference type="Proteomes" id="UP001152562">
    <property type="component" value="Unassembled WGS sequence"/>
</dbReference>
<feature type="region of interest" description="Disordered" evidence="2">
    <location>
        <begin position="804"/>
        <end position="831"/>
    </location>
</feature>
<evidence type="ECO:0000313" key="4">
    <source>
        <dbReference type="Proteomes" id="UP001152562"/>
    </source>
</evidence>
<feature type="compositionally biased region" description="Basic and acidic residues" evidence="2">
    <location>
        <begin position="1123"/>
        <end position="1166"/>
    </location>
</feature>
<keyword evidence="4" id="KW-1185">Reference proteome</keyword>
<feature type="compositionally biased region" description="Basic and acidic residues" evidence="2">
    <location>
        <begin position="1177"/>
        <end position="1189"/>
    </location>
</feature>
<dbReference type="EMBL" id="CALOZG010000005">
    <property type="protein sequence ID" value="CAH4028520.1"/>
    <property type="molecule type" value="Genomic_DNA"/>
</dbReference>
<feature type="compositionally biased region" description="Pro residues" evidence="2">
    <location>
        <begin position="1190"/>
        <end position="1201"/>
    </location>
</feature>
<evidence type="ECO:0000313" key="3">
    <source>
        <dbReference type="EMBL" id="CAH4028520.1"/>
    </source>
</evidence>
<feature type="compositionally biased region" description="Polar residues" evidence="2">
    <location>
        <begin position="113"/>
        <end position="122"/>
    </location>
</feature>
<feature type="compositionally biased region" description="Polar residues" evidence="2">
    <location>
        <begin position="552"/>
        <end position="565"/>
    </location>
</feature>
<reference evidence="3" key="1">
    <citation type="submission" date="2022-05" db="EMBL/GenBank/DDBJ databases">
        <authorList>
            <person name="Okamura Y."/>
        </authorList>
    </citation>
    <scope>NUCLEOTIDE SEQUENCE</scope>
</reference>
<feature type="region of interest" description="Disordered" evidence="2">
    <location>
        <begin position="956"/>
        <end position="977"/>
    </location>
</feature>
<comment type="caution">
    <text evidence="3">The sequence shown here is derived from an EMBL/GenBank/DDBJ whole genome shotgun (WGS) entry which is preliminary data.</text>
</comment>
<feature type="compositionally biased region" description="Polar residues" evidence="2">
    <location>
        <begin position="381"/>
        <end position="400"/>
    </location>
</feature>
<name>A0A9P0X8M4_PIEBR</name>
<protein>
    <submittedName>
        <fullName evidence="3">Uncharacterized protein</fullName>
    </submittedName>
</protein>
<dbReference type="InterPro" id="IPR023246">
    <property type="entry name" value="AUTS2"/>
</dbReference>
<dbReference type="PANTHER" id="PTHR14429:SF22">
    <property type="entry name" value="AGAP013055-PA"/>
    <property type="match status" value="1"/>
</dbReference>
<feature type="compositionally biased region" description="Low complexity" evidence="2">
    <location>
        <begin position="164"/>
        <end position="178"/>
    </location>
</feature>
<feature type="compositionally biased region" description="Pro residues" evidence="2">
    <location>
        <begin position="179"/>
        <end position="205"/>
    </location>
</feature>
<feature type="region of interest" description="Disordered" evidence="2">
    <location>
        <begin position="539"/>
        <end position="597"/>
    </location>
</feature>
<dbReference type="PANTHER" id="PTHR14429">
    <property type="entry name" value="FIBROSIN FAMILY MEMBER"/>
    <property type="match status" value="1"/>
</dbReference>
<feature type="compositionally biased region" description="Polar residues" evidence="2">
    <location>
        <begin position="485"/>
        <end position="498"/>
    </location>
</feature>
<sequence>MRPARHSRTGRTADLSHADTQLAIRDLLLFLITYPRTPTHSLDFIAIVRIKDSPKSNAEGGCKKESKKKGGKQKSDDTFVTNSKIDKSNKCAAGKTDKDTPKRSPAKHETENEASPENSRNASPRYHDASMDDASDAGSLFRVTGGGAGGGKNDLVARGGSGGALALSRAPVGGSASPAPAPLPQPAPSPAPAALPPPALPPPPFRADTPHRPNGAHIPAIDGQAATQIPARPVGAAGPDTPERPASNNKLQPGARAAADSPTPAPPAPPAPSPLFPSHTAYQAHAAALPDFRLTNHETRTEPPSAEQAHAPLDLHAHHSSPRPPQIAPTATQPAHPSLPNRVPHSQPHTVIPAHEVRSAPPSQSHSSIPTSYPNRVGPNVPQNIVPQMPMPTTTGSNCLPSQAQAPTPRPSSPAALSRPYPTPIIGSSHVNSSISSNMHHAISSYPSQASLQKHSVPYPGRPSHLAPFSVASHLPPSHLPGSTAAPTPTHLSHPINSHSILSHTSHIPMSSHPLGSTPNHVGQAIFSTATATSTIASMTPSMKPSLPHSAVPSQPSHMDTSPVTSAPAVIASSATSGHPAPPPVVDTRPPEISRSDSVAVVSSSLAPNGYPPPAAYSNAYPTLYAPYAPTLQHSPYLPPSAASPRNTNDTRTSLAASPLVAPKTPKGVRPHTPGSLGGAGVHTPLSYSPRTQSPSRERESFSNISSLSRSTPASSASAAVSAASLVPTMPAPLAATLSAPLPAPLGAPLSGPVPTHSGSVGLQPAVAPLSSLGGLATLAAPTPTAPAPAPHLSHSLAPVPTVPSISSSAKPPAHWGVTRPAPSERSAAFAPAPPLFGAPLAPNPNPFSAESLFQSSPGADLLRRELDNRFLAAAGAVRTELHHHQHQHTHVHQHPAHAPPHPHQLMVPHAPLFKDVSKMSSLYRSGLSLYPYSSSLLHPTAPYVPPAPLTTYAPKPVVSSSESASKPPQRPAVAKTGKWNAMHVRIAWEIYNHQQKEKTGSGAAPSAMDKDKLRAFPAPAPPPPAYRSPYDLPPPYMHHAPLGIVRHPSRAAYGSAPLGAERELGVSGVSPFTRYGGGFPGAPYSLPYGRELALSAPLHAVPHPLVHDAWRPHRPPVSTPAEVRREHEERERARREREERERRDREERERRKAREQRDRDIERARVRSPHRSTHPSHQEPKDERKEPPRPPTLPYPPPHWDPYRAAFDPLQHMRFAPLVEAAIRAEEDRAKMLSAYAHHQQLKSSPLLHHRSGVGAPLPPMGGHMAPLAPLAPPMAPLAPLDLLKKEEPR</sequence>
<keyword evidence="1" id="KW-0597">Phosphoprotein</keyword>
<feature type="region of interest" description="Disordered" evidence="2">
    <location>
        <begin position="448"/>
        <end position="498"/>
    </location>
</feature>
<feature type="compositionally biased region" description="Pro residues" evidence="2">
    <location>
        <begin position="263"/>
        <end position="275"/>
    </location>
</feature>
<gene>
    <name evidence="3" type="ORF">PIBRA_LOCUS5353</name>
</gene>
<feature type="compositionally biased region" description="Basic and acidic residues" evidence="2">
    <location>
        <begin position="84"/>
        <end position="111"/>
    </location>
</feature>
<feature type="compositionally biased region" description="Polar residues" evidence="2">
    <location>
        <begin position="361"/>
        <end position="374"/>
    </location>
</feature>
<feature type="region of interest" description="Disordered" evidence="2">
    <location>
        <begin position="1107"/>
        <end position="1201"/>
    </location>
</feature>
<proteinExistence type="predicted"/>
<feature type="compositionally biased region" description="Polar residues" evidence="2">
    <location>
        <begin position="686"/>
        <end position="695"/>
    </location>
</feature>
<feature type="compositionally biased region" description="Low complexity" evidence="2">
    <location>
        <begin position="401"/>
        <end position="433"/>
    </location>
</feature>
<evidence type="ECO:0000256" key="1">
    <source>
        <dbReference type="ARBA" id="ARBA00022553"/>
    </source>
</evidence>
<feature type="region of interest" description="Disordered" evidence="2">
    <location>
        <begin position="658"/>
        <end position="713"/>
    </location>
</feature>
<accession>A0A9P0X8M4</accession>
<feature type="region of interest" description="Disordered" evidence="2">
    <location>
        <begin position="55"/>
        <end position="433"/>
    </location>
</feature>